<gene>
    <name evidence="1" type="ORF">OUZ56_024866</name>
</gene>
<proteinExistence type="predicted"/>
<dbReference type="EMBL" id="JAOYFB010000004">
    <property type="protein sequence ID" value="KAK4012624.1"/>
    <property type="molecule type" value="Genomic_DNA"/>
</dbReference>
<accession>A0ABQ9ZJM9</accession>
<organism evidence="1 2">
    <name type="scientific">Daphnia magna</name>
    <dbReference type="NCBI Taxonomy" id="35525"/>
    <lineage>
        <taxon>Eukaryota</taxon>
        <taxon>Metazoa</taxon>
        <taxon>Ecdysozoa</taxon>
        <taxon>Arthropoda</taxon>
        <taxon>Crustacea</taxon>
        <taxon>Branchiopoda</taxon>
        <taxon>Diplostraca</taxon>
        <taxon>Cladocera</taxon>
        <taxon>Anomopoda</taxon>
        <taxon>Daphniidae</taxon>
        <taxon>Daphnia</taxon>
    </lineage>
</organism>
<name>A0ABQ9ZJM9_9CRUS</name>
<protein>
    <submittedName>
        <fullName evidence="1">Uncharacterized protein</fullName>
    </submittedName>
</protein>
<reference evidence="1 2" key="1">
    <citation type="journal article" date="2023" name="Nucleic Acids Res.">
        <title>The hologenome of Daphnia magna reveals possible DNA methylation and microbiome-mediated evolution of the host genome.</title>
        <authorList>
            <person name="Chaturvedi A."/>
            <person name="Li X."/>
            <person name="Dhandapani V."/>
            <person name="Marshall H."/>
            <person name="Kissane S."/>
            <person name="Cuenca-Cambronero M."/>
            <person name="Asole G."/>
            <person name="Calvet F."/>
            <person name="Ruiz-Romero M."/>
            <person name="Marangio P."/>
            <person name="Guigo R."/>
            <person name="Rago D."/>
            <person name="Mirbahai L."/>
            <person name="Eastwood N."/>
            <person name="Colbourne J.K."/>
            <person name="Zhou J."/>
            <person name="Mallon E."/>
            <person name="Orsini L."/>
        </authorList>
    </citation>
    <scope>NUCLEOTIDE SEQUENCE [LARGE SCALE GENOMIC DNA]</scope>
    <source>
        <strain evidence="1">LRV0_1</strain>
    </source>
</reference>
<keyword evidence="2" id="KW-1185">Reference proteome</keyword>
<sequence length="62" mass="7014">MYWQLEHLGYSVFHTTMVSGFYSQAGCLTTPLSHFESPQPQWKQLGGLCAKKKSIFFSRLGG</sequence>
<comment type="caution">
    <text evidence="1">The sequence shown here is derived from an EMBL/GenBank/DDBJ whole genome shotgun (WGS) entry which is preliminary data.</text>
</comment>
<evidence type="ECO:0000313" key="1">
    <source>
        <dbReference type="EMBL" id="KAK4012624.1"/>
    </source>
</evidence>
<dbReference type="Proteomes" id="UP001234178">
    <property type="component" value="Unassembled WGS sequence"/>
</dbReference>
<evidence type="ECO:0000313" key="2">
    <source>
        <dbReference type="Proteomes" id="UP001234178"/>
    </source>
</evidence>